<dbReference type="AlphaFoldDB" id="A0AAW5EW32"/>
<dbReference type="InterPro" id="IPR056914">
    <property type="entry name" value="Gp53-like"/>
</dbReference>
<dbReference type="Proteomes" id="UP001202887">
    <property type="component" value="Unassembled WGS sequence"/>
</dbReference>
<evidence type="ECO:0000313" key="1">
    <source>
        <dbReference type="EMBL" id="MCJ8354952.1"/>
    </source>
</evidence>
<accession>A0AAW5EW32</accession>
<reference evidence="1" key="1">
    <citation type="journal article" date="2021" name="Polymers (Basel)">
        <title>Highly Stretchable Bacterial Cellulose Produced by Komagataeibacter hansenii SI1.</title>
        <authorList>
            <person name="Cielecka I."/>
            <person name="Ryngajllo M."/>
            <person name="Maniukiewicz W."/>
            <person name="Bielecki S."/>
        </authorList>
    </citation>
    <scope>NUCLEOTIDE SEQUENCE</scope>
    <source>
        <strain evidence="1">SI1</strain>
    </source>
</reference>
<reference evidence="1" key="2">
    <citation type="submission" date="2022-03" db="EMBL/GenBank/DDBJ databases">
        <authorList>
            <person name="Ryngajllo M."/>
            <person name="Jacek P."/>
            <person name="Kubiak K."/>
        </authorList>
    </citation>
    <scope>NUCLEOTIDE SEQUENCE</scope>
    <source>
        <strain evidence="1">SI1</strain>
    </source>
</reference>
<sequence>MPFPNTVNYNWPVSFAGAWASENPRRSVLAWANGLRAGAGGVAVAAFAWVQADGASVLNSPPSGATVTATATATASVSAGAVSALAVTSGGAGYSSVPTVTLSGGGGSGAVAVATISNGVVTGITVTSGGTGYTTAPSVTIAPPVATPAAPDGFVVREQQGLMTQYLQEATMTIPQGFMVTLADGGDVFCACADDAARGDVVCASITDGSVSAIAPGADVPDGYVATGWRVALPATTGGLIAITKAAS</sequence>
<dbReference type="Pfam" id="PF23982">
    <property type="entry name" value="XM1_gp53_minor_capsid"/>
    <property type="match status" value="1"/>
</dbReference>
<comment type="caution">
    <text evidence="1">The sequence shown here is derived from an EMBL/GenBank/DDBJ whole genome shotgun (WGS) entry which is preliminary data.</text>
</comment>
<protein>
    <submittedName>
        <fullName evidence="1">Uncharacterized protein</fullName>
    </submittedName>
</protein>
<organism evidence="1 2">
    <name type="scientific">Novacetimonas hansenii</name>
    <name type="common">Komagataeibacter hansenii</name>
    <dbReference type="NCBI Taxonomy" id="436"/>
    <lineage>
        <taxon>Bacteria</taxon>
        <taxon>Pseudomonadati</taxon>
        <taxon>Pseudomonadota</taxon>
        <taxon>Alphaproteobacteria</taxon>
        <taxon>Acetobacterales</taxon>
        <taxon>Acetobacteraceae</taxon>
        <taxon>Novacetimonas</taxon>
    </lineage>
</organism>
<dbReference type="RefSeq" id="WP_247067566.1">
    <property type="nucleotide sequence ID" value="NZ_CP094848.1"/>
</dbReference>
<evidence type="ECO:0000313" key="2">
    <source>
        <dbReference type="Proteomes" id="UP001202887"/>
    </source>
</evidence>
<dbReference type="EMBL" id="JAIBCX010000044">
    <property type="protein sequence ID" value="MCJ8354952.1"/>
    <property type="molecule type" value="Genomic_DNA"/>
</dbReference>
<name>A0AAW5EW32_NOVHA</name>
<proteinExistence type="predicted"/>
<gene>
    <name evidence="1" type="ORF">K1W68_13290</name>
</gene>